<organism evidence="1 2">
    <name type="scientific">Panagrolaimus davidi</name>
    <dbReference type="NCBI Taxonomy" id="227884"/>
    <lineage>
        <taxon>Eukaryota</taxon>
        <taxon>Metazoa</taxon>
        <taxon>Ecdysozoa</taxon>
        <taxon>Nematoda</taxon>
        <taxon>Chromadorea</taxon>
        <taxon>Rhabditida</taxon>
        <taxon>Tylenchina</taxon>
        <taxon>Panagrolaimomorpha</taxon>
        <taxon>Panagrolaimoidea</taxon>
        <taxon>Panagrolaimidae</taxon>
        <taxon>Panagrolaimus</taxon>
    </lineage>
</organism>
<dbReference type="WBParaSite" id="PDA_v2.g14910.t1">
    <property type="protein sequence ID" value="PDA_v2.g14910.t1"/>
    <property type="gene ID" value="PDA_v2.g14910"/>
</dbReference>
<sequence>MGFERFVDFTLGQRIVCKSEKYPNRCSIWRFEKFLDDDILSYRCSTCQADANDLYEAFGFDCSAKVPMLHVKEDGRLLDDPDEVNGHICKWEISESLEEGRVYAQRLIVELLMDLKMPFDENEVRQKLKDAKKDQIFAYMDPEQRTKASEIFRRFSLNDANQWIKWIGNSMEVSPITIAQRELIPRPSLSRWQSTLSLFSPNRKKMNGSVTSLFSNLFKTPK</sequence>
<evidence type="ECO:0000313" key="2">
    <source>
        <dbReference type="WBParaSite" id="PDA_v2.g14910.t1"/>
    </source>
</evidence>
<dbReference type="Proteomes" id="UP000887578">
    <property type="component" value="Unplaced"/>
</dbReference>
<dbReference type="AlphaFoldDB" id="A0A914PH18"/>
<protein>
    <submittedName>
        <fullName evidence="2">Uncharacterized protein</fullName>
    </submittedName>
</protein>
<evidence type="ECO:0000313" key="1">
    <source>
        <dbReference type="Proteomes" id="UP000887578"/>
    </source>
</evidence>
<reference evidence="2" key="1">
    <citation type="submission" date="2022-11" db="UniProtKB">
        <authorList>
            <consortium name="WormBaseParasite"/>
        </authorList>
    </citation>
    <scope>IDENTIFICATION</scope>
</reference>
<proteinExistence type="predicted"/>
<keyword evidence="1" id="KW-1185">Reference proteome</keyword>
<name>A0A914PH18_9BILA</name>
<accession>A0A914PH18</accession>